<feature type="region of interest" description="Disordered" evidence="1">
    <location>
        <begin position="328"/>
        <end position="347"/>
    </location>
</feature>
<dbReference type="RefSeq" id="XP_018692654.1">
    <property type="nucleotide sequence ID" value="XM_018838094.1"/>
</dbReference>
<dbReference type="AlphaFoldDB" id="A0A178ZHK3"/>
<dbReference type="Proteomes" id="UP000078343">
    <property type="component" value="Unassembled WGS sequence"/>
</dbReference>
<name>A0A178ZHK3_9EURO</name>
<feature type="domain" description="DUF4387" evidence="2">
    <location>
        <begin position="252"/>
        <end position="331"/>
    </location>
</feature>
<dbReference type="InterPro" id="IPR025496">
    <property type="entry name" value="DUF4387"/>
</dbReference>
<proteinExistence type="predicted"/>
<reference evidence="3 4" key="1">
    <citation type="submission" date="2016-04" db="EMBL/GenBank/DDBJ databases">
        <title>Draft genome of Fonsecaea erecta CBS 125763.</title>
        <authorList>
            <person name="Weiss V.A."/>
            <person name="Vicente V.A."/>
            <person name="Raittz R.T."/>
            <person name="Moreno L.F."/>
            <person name="De Souza E.M."/>
            <person name="Pedrosa F.O."/>
            <person name="Steffens M.B."/>
            <person name="Faoro H."/>
            <person name="Tadra-Sfeir M.Z."/>
            <person name="Najafzadeh M.J."/>
            <person name="Felipe M.S."/>
            <person name="Teixeira M."/>
            <person name="Sun J."/>
            <person name="Xi L."/>
            <person name="Gomes R."/>
            <person name="De Azevedo C.M."/>
            <person name="Salgado C.G."/>
            <person name="Da Silva M.B."/>
            <person name="Nascimento M.F."/>
            <person name="Queiroz-Telles F."/>
            <person name="Attili D.S."/>
            <person name="Gorbushina A."/>
        </authorList>
    </citation>
    <scope>NUCLEOTIDE SEQUENCE [LARGE SCALE GENOMIC DNA]</scope>
    <source>
        <strain evidence="3 4">CBS 125763</strain>
    </source>
</reference>
<feature type="compositionally biased region" description="Low complexity" evidence="1">
    <location>
        <begin position="1"/>
        <end position="17"/>
    </location>
</feature>
<dbReference type="GeneID" id="30010753"/>
<organism evidence="3 4">
    <name type="scientific">Fonsecaea erecta</name>
    <dbReference type="NCBI Taxonomy" id="1367422"/>
    <lineage>
        <taxon>Eukaryota</taxon>
        <taxon>Fungi</taxon>
        <taxon>Dikarya</taxon>
        <taxon>Ascomycota</taxon>
        <taxon>Pezizomycotina</taxon>
        <taxon>Eurotiomycetes</taxon>
        <taxon>Chaetothyriomycetidae</taxon>
        <taxon>Chaetothyriales</taxon>
        <taxon>Herpotrichiellaceae</taxon>
        <taxon>Fonsecaea</taxon>
    </lineage>
</organism>
<sequence>MPWAKSSSAAASAASQSPDQPWQDNFDVLTLDPGSKVTPISVAAHFLYEHTRPDVLLGPGGATLLDETQYEQIDERTDAAREKFPDFPWDLKIHTYRVNGVMGHLEPDDRLPKEVGIAGQVRAETQDQANQVASMVKFYFTHAAYPGQVATGGTFAWPFTPSEVPMGPSPEFCVYHLMHKTDPLESFPVRVYTVEGYNSFVRKEVSGSAAIPFKSLPSRGTTAGASKLKALVGDPAKRYYLTPEPVLGTCYLGDVATVVRSKNAGPYQLTFDVMFPSQRVYEKVKSMGLLSAETMARLYRIPLERVVTSMYFDQAMAYKATITRTAASGGSERQTRMPPSNMCSCCT</sequence>
<dbReference type="STRING" id="1367422.A0A178ZHK3"/>
<accession>A0A178ZHK3</accession>
<protein>
    <recommendedName>
        <fullName evidence="2">DUF4387 domain-containing protein</fullName>
    </recommendedName>
</protein>
<keyword evidence="4" id="KW-1185">Reference proteome</keyword>
<gene>
    <name evidence="3" type="ORF">AYL99_06585</name>
</gene>
<dbReference type="EMBL" id="LVYI01000005">
    <property type="protein sequence ID" value="OAP59287.1"/>
    <property type="molecule type" value="Genomic_DNA"/>
</dbReference>
<dbReference type="OrthoDB" id="5863171at2759"/>
<feature type="region of interest" description="Disordered" evidence="1">
    <location>
        <begin position="1"/>
        <end position="25"/>
    </location>
</feature>
<comment type="caution">
    <text evidence="3">The sequence shown here is derived from an EMBL/GenBank/DDBJ whole genome shotgun (WGS) entry which is preliminary data.</text>
</comment>
<evidence type="ECO:0000313" key="4">
    <source>
        <dbReference type="Proteomes" id="UP000078343"/>
    </source>
</evidence>
<evidence type="ECO:0000256" key="1">
    <source>
        <dbReference type="SAM" id="MobiDB-lite"/>
    </source>
</evidence>
<evidence type="ECO:0000259" key="2">
    <source>
        <dbReference type="Pfam" id="PF14330"/>
    </source>
</evidence>
<evidence type="ECO:0000313" key="3">
    <source>
        <dbReference type="EMBL" id="OAP59287.1"/>
    </source>
</evidence>
<dbReference type="Pfam" id="PF14330">
    <property type="entry name" value="DUF4387"/>
    <property type="match status" value="1"/>
</dbReference>